<dbReference type="EMBL" id="JAWDJR010000015">
    <property type="protein sequence ID" value="KAK9962384.1"/>
    <property type="molecule type" value="Genomic_DNA"/>
</dbReference>
<protein>
    <submittedName>
        <fullName evidence="1">Uncharacterized protein</fullName>
    </submittedName>
</protein>
<dbReference type="AlphaFoldDB" id="A0AAW1ZPU4"/>
<dbReference type="InterPro" id="IPR040958">
    <property type="entry name" value="SNAD1"/>
</dbReference>
<evidence type="ECO:0000313" key="1">
    <source>
        <dbReference type="EMBL" id="KAK9962384.1"/>
    </source>
</evidence>
<dbReference type="Pfam" id="PF18744">
    <property type="entry name" value="SNAD1"/>
    <property type="match status" value="1"/>
</dbReference>
<comment type="caution">
    <text evidence="1">The sequence shown here is derived from an EMBL/GenBank/DDBJ whole genome shotgun (WGS) entry which is preliminary data.</text>
</comment>
<reference evidence="1 2" key="1">
    <citation type="submission" date="2024-05" db="EMBL/GenBank/DDBJ databases">
        <title>A high-quality chromosomal-level genome assembly of Topmouth culter (Culter alburnus).</title>
        <authorList>
            <person name="Zhao H."/>
        </authorList>
    </citation>
    <scope>NUCLEOTIDE SEQUENCE [LARGE SCALE GENOMIC DNA]</scope>
    <source>
        <strain evidence="1">CATC2023</strain>
        <tissue evidence="1">Muscle</tissue>
    </source>
</reference>
<accession>A0AAW1ZPU4</accession>
<keyword evidence="2" id="KW-1185">Reference proteome</keyword>
<feature type="non-terminal residue" evidence="1">
    <location>
        <position position="1"/>
    </location>
</feature>
<proteinExistence type="predicted"/>
<sequence length="158" mass="18543">LGNMEQYAVAFRVEKNKCLQASDYPNKDLLTEVKEKFQKNEVYVSDNLIAAKADKNKQEHSEFRLKNYLKNILNEKDKCVVYFTVNSPCLNKCVSDSWEYSIKGNLELLQKYEGIKAFAFKKVWREDKKEEVIKRLKAIAPALPYYQCEKNKAKCDRL</sequence>
<organism evidence="1 2">
    <name type="scientific">Culter alburnus</name>
    <name type="common">Topmouth culter</name>
    <dbReference type="NCBI Taxonomy" id="194366"/>
    <lineage>
        <taxon>Eukaryota</taxon>
        <taxon>Metazoa</taxon>
        <taxon>Chordata</taxon>
        <taxon>Craniata</taxon>
        <taxon>Vertebrata</taxon>
        <taxon>Euteleostomi</taxon>
        <taxon>Actinopterygii</taxon>
        <taxon>Neopterygii</taxon>
        <taxon>Teleostei</taxon>
        <taxon>Ostariophysi</taxon>
        <taxon>Cypriniformes</taxon>
        <taxon>Xenocyprididae</taxon>
        <taxon>Xenocypridinae</taxon>
        <taxon>Culter</taxon>
    </lineage>
</organism>
<dbReference type="Proteomes" id="UP001479290">
    <property type="component" value="Unassembled WGS sequence"/>
</dbReference>
<name>A0AAW1ZPU4_CULAL</name>
<gene>
    <name evidence="1" type="ORF">ABG768_007754</name>
</gene>
<evidence type="ECO:0000313" key="2">
    <source>
        <dbReference type="Proteomes" id="UP001479290"/>
    </source>
</evidence>